<evidence type="ECO:0000313" key="2">
    <source>
        <dbReference type="Proteomes" id="UP000005824"/>
    </source>
</evidence>
<organism evidence="1 2">
    <name type="scientific">Chthoniobacter flavus Ellin428</name>
    <dbReference type="NCBI Taxonomy" id="497964"/>
    <lineage>
        <taxon>Bacteria</taxon>
        <taxon>Pseudomonadati</taxon>
        <taxon>Verrucomicrobiota</taxon>
        <taxon>Spartobacteria</taxon>
        <taxon>Chthoniobacterales</taxon>
        <taxon>Chthoniobacteraceae</taxon>
        <taxon>Chthoniobacter</taxon>
    </lineage>
</organism>
<name>B4D024_9BACT</name>
<protein>
    <submittedName>
        <fullName evidence="1">Uncharacterized protein</fullName>
    </submittedName>
</protein>
<dbReference type="RefSeq" id="WP_006979587.1">
    <property type="nucleotide sequence ID" value="NZ_ABVL01000005.1"/>
</dbReference>
<accession>B4D024</accession>
<comment type="caution">
    <text evidence="1">The sequence shown here is derived from an EMBL/GenBank/DDBJ whole genome shotgun (WGS) entry which is preliminary data.</text>
</comment>
<sequence length="273" mass="30548">MIKDGHAWNRWQLENPAEAAQYPAEGPADPEFDVLALRNGDGKLKAVVYNFACHAANTRAPVISADYPGEVEKCVQKQLGYEVPTLFLTGACGDINPVYTVKRDLFAERLGGELVRCVGQLEPITQPSLSVECREFQMPGREHPEFKEAEVARNWPGQLEHYRQAYETMKQREKPSYDYFMTGIRIGNDFAIVTNADELFCSIGMSIKSHSPFQHTMVAEQTNGAHGYVPTAKAFEGGSYETWFGEHSYLSTQAGEIIERESLEILKGLKHAP</sequence>
<keyword evidence="2" id="KW-1185">Reference proteome</keyword>
<dbReference type="Proteomes" id="UP000005824">
    <property type="component" value="Unassembled WGS sequence"/>
</dbReference>
<dbReference type="InParanoid" id="B4D024"/>
<proteinExistence type="predicted"/>
<dbReference type="eggNOG" id="COG3356">
    <property type="taxonomic scope" value="Bacteria"/>
</dbReference>
<reference evidence="1 2" key="1">
    <citation type="journal article" date="2011" name="J. Bacteriol.">
        <title>Genome sequence of Chthoniobacter flavus Ellin428, an aerobic heterotrophic soil bacterium.</title>
        <authorList>
            <person name="Kant R."/>
            <person name="van Passel M.W."/>
            <person name="Palva A."/>
            <person name="Lucas S."/>
            <person name="Lapidus A."/>
            <person name="Glavina Del Rio T."/>
            <person name="Dalin E."/>
            <person name="Tice H."/>
            <person name="Bruce D."/>
            <person name="Goodwin L."/>
            <person name="Pitluck S."/>
            <person name="Larimer F.W."/>
            <person name="Land M.L."/>
            <person name="Hauser L."/>
            <person name="Sangwan P."/>
            <person name="de Vos W.M."/>
            <person name="Janssen P.H."/>
            <person name="Smidt H."/>
        </authorList>
    </citation>
    <scope>NUCLEOTIDE SEQUENCE [LARGE SCALE GENOMIC DNA]</scope>
    <source>
        <strain evidence="1 2">Ellin428</strain>
    </source>
</reference>
<evidence type="ECO:0000313" key="1">
    <source>
        <dbReference type="EMBL" id="EDY20338.1"/>
    </source>
</evidence>
<dbReference type="EMBL" id="ABVL01000005">
    <property type="protein sequence ID" value="EDY20338.1"/>
    <property type="molecule type" value="Genomic_DNA"/>
</dbReference>
<dbReference type="AlphaFoldDB" id="B4D024"/>
<gene>
    <name evidence="1" type="ORF">CfE428DRAFT_2262</name>
</gene>
<dbReference type="STRING" id="497964.CfE428DRAFT_2262"/>